<evidence type="ECO:0000313" key="3">
    <source>
        <dbReference type="EMBL" id="EHB92080.1"/>
    </source>
</evidence>
<reference evidence="3 4" key="1">
    <citation type="submission" date="2011-08" db="EMBL/GenBank/DDBJ databases">
        <title>The Genome Sequence of Alistipes indistinctus YIT 12060.</title>
        <authorList>
            <consortium name="The Broad Institute Genome Sequencing Platform"/>
            <person name="Earl A."/>
            <person name="Ward D."/>
            <person name="Feldgarden M."/>
            <person name="Gevers D."/>
            <person name="Morotomi M."/>
            <person name="Young S.K."/>
            <person name="Zeng Q."/>
            <person name="Gargeya S."/>
            <person name="Fitzgerald M."/>
            <person name="Haas B."/>
            <person name="Abouelleil A."/>
            <person name="Alvarado L."/>
            <person name="Arachchi H.M."/>
            <person name="Berlin A."/>
            <person name="Brown A."/>
            <person name="Chapman S.B."/>
            <person name="Chen Z."/>
            <person name="Dunbar C."/>
            <person name="Freedman E."/>
            <person name="Gearin G."/>
            <person name="Gellesch M."/>
            <person name="Goldberg J."/>
            <person name="Griggs A."/>
            <person name="Gujja S."/>
            <person name="Heiman D."/>
            <person name="Howarth C."/>
            <person name="Larson L."/>
            <person name="Lui A."/>
            <person name="MacDonald P.J.P."/>
            <person name="Montmayeur A."/>
            <person name="Murphy C."/>
            <person name="Neiman D."/>
            <person name="Pearson M."/>
            <person name="Priest M."/>
            <person name="Roberts A."/>
            <person name="Saif S."/>
            <person name="Shea T."/>
            <person name="Shenoy N."/>
            <person name="Sisk P."/>
            <person name="Stolte C."/>
            <person name="Sykes S."/>
            <person name="Wortman J."/>
            <person name="Nusbaum C."/>
            <person name="Birren B."/>
        </authorList>
    </citation>
    <scope>NUCLEOTIDE SEQUENCE [LARGE SCALE GENOMIC DNA]</scope>
    <source>
        <strain evidence="3 4">YIT 12060</strain>
    </source>
</reference>
<comment type="caution">
    <text evidence="3">The sequence shown here is derived from an EMBL/GenBank/DDBJ whole genome shotgun (WGS) entry which is preliminary data.</text>
</comment>
<proteinExistence type="predicted"/>
<dbReference type="STRING" id="742725.HMPREF9450_02129"/>
<name>G5H943_9BACT</name>
<keyword evidence="2" id="KW-0472">Membrane</keyword>
<organism evidence="3 4">
    <name type="scientific">Alistipes indistinctus YIT 12060</name>
    <dbReference type="NCBI Taxonomy" id="742725"/>
    <lineage>
        <taxon>Bacteria</taxon>
        <taxon>Pseudomonadati</taxon>
        <taxon>Bacteroidota</taxon>
        <taxon>Bacteroidia</taxon>
        <taxon>Bacteroidales</taxon>
        <taxon>Rikenellaceae</taxon>
        <taxon>Alistipes</taxon>
    </lineage>
</organism>
<dbReference type="HOGENOM" id="CLU_2033179_0_0_10"/>
<keyword evidence="1" id="KW-0175">Coiled coil</keyword>
<dbReference type="Proteomes" id="UP000006008">
    <property type="component" value="Unassembled WGS sequence"/>
</dbReference>
<dbReference type="EMBL" id="ADLD01000013">
    <property type="protein sequence ID" value="EHB92080.1"/>
    <property type="molecule type" value="Genomic_DNA"/>
</dbReference>
<accession>G5H943</accession>
<protein>
    <submittedName>
        <fullName evidence="3">Uncharacterized protein</fullName>
    </submittedName>
</protein>
<feature type="transmembrane region" description="Helical" evidence="2">
    <location>
        <begin position="6"/>
        <end position="26"/>
    </location>
</feature>
<evidence type="ECO:0000313" key="4">
    <source>
        <dbReference type="Proteomes" id="UP000006008"/>
    </source>
</evidence>
<dbReference type="RefSeq" id="WP_009134935.1">
    <property type="nucleotide sequence ID" value="NZ_CP102250.1"/>
</dbReference>
<sequence>MDWTTIIVTVLTVLISNGGLVTLVTLKEKKTAAFLDNVTKLIDQWQEIAEERKQRVKELKDDLESKDKKIEEVIRDRSGVRDDLDHTRTSEAVAKILRCDNTSCLDRKPPFGSNDKLISNE</sequence>
<keyword evidence="2" id="KW-1133">Transmembrane helix</keyword>
<keyword evidence="4" id="KW-1185">Reference proteome</keyword>
<feature type="coiled-coil region" evidence="1">
    <location>
        <begin position="42"/>
        <end position="76"/>
    </location>
</feature>
<dbReference type="AlphaFoldDB" id="G5H943"/>
<evidence type="ECO:0000256" key="2">
    <source>
        <dbReference type="SAM" id="Phobius"/>
    </source>
</evidence>
<gene>
    <name evidence="3" type="ORF">HMPREF9450_02129</name>
</gene>
<evidence type="ECO:0000256" key="1">
    <source>
        <dbReference type="SAM" id="Coils"/>
    </source>
</evidence>
<dbReference type="GeneID" id="92814850"/>
<keyword evidence="2" id="KW-0812">Transmembrane</keyword>